<proteinExistence type="predicted"/>
<comment type="caution">
    <text evidence="3">The sequence shown here is derived from an EMBL/GenBank/DDBJ whole genome shotgun (WGS) entry which is preliminary data.</text>
</comment>
<keyword evidence="4" id="KW-1185">Reference proteome</keyword>
<name>A0AAJ1WEX2_9MICC</name>
<accession>A0AAJ1WEX2</accession>
<gene>
    <name evidence="3" type="ORF">J2T23_003674</name>
</gene>
<organism evidence="3 4">
    <name type="scientific">Pseudarthrobacter niigatensis</name>
    <dbReference type="NCBI Taxonomy" id="369935"/>
    <lineage>
        <taxon>Bacteria</taxon>
        <taxon>Bacillati</taxon>
        <taxon>Actinomycetota</taxon>
        <taxon>Actinomycetes</taxon>
        <taxon>Micrococcales</taxon>
        <taxon>Micrococcaceae</taxon>
        <taxon>Pseudarthrobacter</taxon>
    </lineage>
</organism>
<sequence>MSWTAATVMASETGCSPARSSGAWAGRSSRPTPRQRSARPYGCDCRGPLSRSTRFTWSSSATTCLPKSGSVSLSRSTAGGGRSIDPVWADRRLLLRAGDSLSDRSRHRLATDDATGKLQAAWLVKEQLRALLATGSLADAAAAKDRLQSLVEKAAQPETNRLWRTVCRWWKEIEVLIVTGATTAKVEANNTAIKHIKRTDRGFTNARNYKTRTLLRSAARTAT</sequence>
<protein>
    <recommendedName>
        <fullName evidence="2">Transposase IS204/IS1001/IS1096/IS1165 DDE domain-containing protein</fullName>
    </recommendedName>
</protein>
<feature type="compositionally biased region" description="Low complexity" evidence="1">
    <location>
        <begin position="16"/>
        <end position="31"/>
    </location>
</feature>
<evidence type="ECO:0000313" key="4">
    <source>
        <dbReference type="Proteomes" id="UP001239267"/>
    </source>
</evidence>
<evidence type="ECO:0000259" key="2">
    <source>
        <dbReference type="Pfam" id="PF01610"/>
    </source>
</evidence>
<feature type="domain" description="Transposase IS204/IS1001/IS1096/IS1165 DDE" evidence="2">
    <location>
        <begin position="85"/>
        <end position="212"/>
    </location>
</feature>
<dbReference type="AlphaFoldDB" id="A0AAJ1WEX2"/>
<reference evidence="3 4" key="1">
    <citation type="submission" date="2023-07" db="EMBL/GenBank/DDBJ databases">
        <title>Sorghum-associated microbial communities from plants grown in Nebraska, USA.</title>
        <authorList>
            <person name="Schachtman D."/>
        </authorList>
    </citation>
    <scope>NUCLEOTIDE SEQUENCE [LARGE SCALE GENOMIC DNA]</scope>
    <source>
        <strain evidence="3 4">DS1001</strain>
    </source>
</reference>
<dbReference type="Proteomes" id="UP001239267">
    <property type="component" value="Unassembled WGS sequence"/>
</dbReference>
<evidence type="ECO:0000256" key="1">
    <source>
        <dbReference type="SAM" id="MobiDB-lite"/>
    </source>
</evidence>
<dbReference type="EMBL" id="JAUSTB010000016">
    <property type="protein sequence ID" value="MDQ0147749.1"/>
    <property type="molecule type" value="Genomic_DNA"/>
</dbReference>
<dbReference type="InterPro" id="IPR002560">
    <property type="entry name" value="Transposase_DDE"/>
</dbReference>
<feature type="region of interest" description="Disordered" evidence="1">
    <location>
        <begin position="1"/>
        <end position="43"/>
    </location>
</feature>
<evidence type="ECO:0000313" key="3">
    <source>
        <dbReference type="EMBL" id="MDQ0147749.1"/>
    </source>
</evidence>
<dbReference type="Pfam" id="PF01610">
    <property type="entry name" value="DDE_Tnp_ISL3"/>
    <property type="match status" value="1"/>
</dbReference>